<dbReference type="EMBL" id="RQYF01000003">
    <property type="protein sequence ID" value="RRD93076.1"/>
    <property type="molecule type" value="Genomic_DNA"/>
</dbReference>
<evidence type="ECO:0000313" key="12">
    <source>
        <dbReference type="Proteomes" id="UP000295600"/>
    </source>
</evidence>
<dbReference type="SMART" id="SM00388">
    <property type="entry name" value="HisKA"/>
    <property type="match status" value="1"/>
</dbReference>
<dbReference type="InterPro" id="IPR000014">
    <property type="entry name" value="PAS"/>
</dbReference>
<dbReference type="RefSeq" id="WP_106069341.1">
    <property type="nucleotide sequence ID" value="NZ_CAMEHQ010000001.1"/>
</dbReference>
<evidence type="ECO:0000313" key="9">
    <source>
        <dbReference type="EMBL" id="RRD93076.1"/>
    </source>
</evidence>
<dbReference type="EMBL" id="SLXB01000017">
    <property type="protein sequence ID" value="TCO90316.1"/>
    <property type="molecule type" value="Genomic_DNA"/>
</dbReference>
<dbReference type="CDD" id="cd16922">
    <property type="entry name" value="HATPase_EvgS-ArcB-TorS-like"/>
    <property type="match status" value="1"/>
</dbReference>
<feature type="domain" description="PAC" evidence="8">
    <location>
        <begin position="325"/>
        <end position="377"/>
    </location>
</feature>
<dbReference type="Pfam" id="PF08447">
    <property type="entry name" value="PAS_3"/>
    <property type="match status" value="1"/>
</dbReference>
<protein>
    <recommendedName>
        <fullName evidence="2">histidine kinase</fullName>
        <ecNumber evidence="2">2.7.13.3</ecNumber>
    </recommendedName>
</protein>
<dbReference type="FunFam" id="3.30.565.10:FF:000006">
    <property type="entry name" value="Sensor histidine kinase WalK"/>
    <property type="match status" value="1"/>
</dbReference>
<dbReference type="SMART" id="SM00387">
    <property type="entry name" value="HATPase_c"/>
    <property type="match status" value="1"/>
</dbReference>
<keyword evidence="11" id="KW-1185">Reference proteome</keyword>
<dbReference type="CDD" id="cd00082">
    <property type="entry name" value="HisKA"/>
    <property type="match status" value="1"/>
</dbReference>
<dbReference type="SMART" id="SM00086">
    <property type="entry name" value="PAC"/>
    <property type="match status" value="2"/>
</dbReference>
<evidence type="ECO:0000256" key="5">
    <source>
        <dbReference type="ARBA" id="ARBA00022777"/>
    </source>
</evidence>
<comment type="catalytic activity">
    <reaction evidence="1">
        <text>ATP + protein L-histidine = ADP + protein N-phospho-L-histidine.</text>
        <dbReference type="EC" id="2.7.13.3"/>
    </reaction>
</comment>
<evidence type="ECO:0000259" key="8">
    <source>
        <dbReference type="PROSITE" id="PS50113"/>
    </source>
</evidence>
<evidence type="ECO:0000259" key="7">
    <source>
        <dbReference type="PROSITE" id="PS50109"/>
    </source>
</evidence>
<proteinExistence type="predicted"/>
<dbReference type="PANTHER" id="PTHR43711:SF31">
    <property type="entry name" value="HISTIDINE KINASE"/>
    <property type="match status" value="1"/>
</dbReference>
<dbReference type="InterPro" id="IPR035965">
    <property type="entry name" value="PAS-like_dom_sf"/>
</dbReference>
<dbReference type="Proteomes" id="UP000279562">
    <property type="component" value="Unassembled WGS sequence"/>
</dbReference>
<feature type="domain" description="Histidine kinase" evidence="7">
    <location>
        <begin position="388"/>
        <end position="599"/>
    </location>
</feature>
<evidence type="ECO:0000313" key="10">
    <source>
        <dbReference type="EMBL" id="TCO90316.1"/>
    </source>
</evidence>
<dbReference type="CDD" id="cd00130">
    <property type="entry name" value="PAS"/>
    <property type="match status" value="2"/>
</dbReference>
<reference evidence="10 12" key="2">
    <citation type="submission" date="2019-03" db="EMBL/GenBank/DDBJ databases">
        <title>Genomic Encyclopedia of Type Strains, Phase IV (KMG-IV): sequencing the most valuable type-strain genomes for metagenomic binning, comparative biology and taxonomic classification.</title>
        <authorList>
            <person name="Goeker M."/>
        </authorList>
    </citation>
    <scope>NUCLEOTIDE SEQUENCE [LARGE SCALE GENOMIC DNA]</scope>
    <source>
        <strain evidence="10 12">DSM 23917</strain>
    </source>
</reference>
<accession>A0A2R3MRZ8</accession>
<dbReference type="PANTHER" id="PTHR43711">
    <property type="entry name" value="TWO-COMPONENT HISTIDINE KINASE"/>
    <property type="match status" value="1"/>
</dbReference>
<dbReference type="InterPro" id="IPR003661">
    <property type="entry name" value="HisK_dim/P_dom"/>
</dbReference>
<dbReference type="Pfam" id="PF00512">
    <property type="entry name" value="HisKA"/>
    <property type="match status" value="1"/>
</dbReference>
<dbReference type="PRINTS" id="PR00344">
    <property type="entry name" value="BCTRLSENSOR"/>
</dbReference>
<keyword evidence="5" id="KW-0418">Kinase</keyword>
<dbReference type="InterPro" id="IPR013655">
    <property type="entry name" value="PAS_fold_3"/>
</dbReference>
<name>A0A2R3MRZ8_9BACE</name>
<dbReference type="Gene3D" id="3.30.565.10">
    <property type="entry name" value="Histidine kinase-like ATPase, C-terminal domain"/>
    <property type="match status" value="1"/>
</dbReference>
<evidence type="ECO:0000313" key="11">
    <source>
        <dbReference type="Proteomes" id="UP000279562"/>
    </source>
</evidence>
<evidence type="ECO:0000256" key="6">
    <source>
        <dbReference type="ARBA" id="ARBA00023012"/>
    </source>
</evidence>
<dbReference type="SUPFAM" id="SSF47384">
    <property type="entry name" value="Homodimeric domain of signal transducing histidine kinase"/>
    <property type="match status" value="1"/>
</dbReference>
<dbReference type="SUPFAM" id="SSF55785">
    <property type="entry name" value="PYP-like sensor domain (PAS domain)"/>
    <property type="match status" value="2"/>
</dbReference>
<dbReference type="PROSITE" id="PS50113">
    <property type="entry name" value="PAC"/>
    <property type="match status" value="1"/>
</dbReference>
<dbReference type="EC" id="2.7.13.3" evidence="2"/>
<dbReference type="Proteomes" id="UP000295600">
    <property type="component" value="Unassembled WGS sequence"/>
</dbReference>
<dbReference type="InterPro" id="IPR036890">
    <property type="entry name" value="HATPase_C_sf"/>
</dbReference>
<organism evidence="10 12">
    <name type="scientific">Prevotella heparinolytica</name>
    <dbReference type="NCBI Taxonomy" id="28113"/>
    <lineage>
        <taxon>Bacteria</taxon>
        <taxon>Pseudomonadati</taxon>
        <taxon>Bacteroidota</taxon>
        <taxon>Bacteroidia</taxon>
        <taxon>Bacteroidales</taxon>
        <taxon>Bacteroidaceae</taxon>
        <taxon>Bacteroides</taxon>
    </lineage>
</organism>
<dbReference type="GeneID" id="94548366"/>
<dbReference type="InterPro" id="IPR003594">
    <property type="entry name" value="HATPase_dom"/>
</dbReference>
<dbReference type="InterPro" id="IPR000700">
    <property type="entry name" value="PAS-assoc_C"/>
</dbReference>
<keyword evidence="4" id="KW-0808">Transferase</keyword>
<dbReference type="GO" id="GO:0000155">
    <property type="term" value="F:phosphorelay sensor kinase activity"/>
    <property type="evidence" value="ECO:0007669"/>
    <property type="project" value="InterPro"/>
</dbReference>
<evidence type="ECO:0000256" key="1">
    <source>
        <dbReference type="ARBA" id="ARBA00000085"/>
    </source>
</evidence>
<dbReference type="InterPro" id="IPR005467">
    <property type="entry name" value="His_kinase_dom"/>
</dbReference>
<reference evidence="9 11" key="1">
    <citation type="submission" date="2018-11" db="EMBL/GenBank/DDBJ databases">
        <title>Genomes From Bacteria Associated with the Canine Oral Cavity: a Test Case for Automated Genome-Based Taxonomic Assignment.</title>
        <authorList>
            <person name="Coil D.A."/>
            <person name="Jospin G."/>
            <person name="Darling A.E."/>
            <person name="Wallis C."/>
            <person name="Davis I.J."/>
            <person name="Harris S."/>
            <person name="Eisen J.A."/>
            <person name="Holcombe L.J."/>
            <person name="O'Flynn C."/>
        </authorList>
    </citation>
    <scope>NUCLEOTIDE SEQUENCE [LARGE SCALE GENOMIC DNA]</scope>
    <source>
        <strain evidence="9 11">OH1047_COT-310</strain>
    </source>
</reference>
<sequence length="599" mass="68996">MDLNLADIKEEVLEFIIEGAQTEVRILTVADNRLYIYKEKTFVPDELDFQTTITLIHPEDAPGYVQMFNDISTGKIHKNRKDFRIRSGDGSFRLHRIHCMRHADHLGKTDYILCTQRDITAHARKAERNTELANYTNHAHLINQSCGITLWRYNPYTRIFHNIDPYLDEYEPDMTAEQLLQFTHPDDKETVSKYLERSEALCTQMQQFHCSCAWENGMDYHYYKFIQIPLFDEEGKLKEYGIARIDETEKAQTEQMLRISQKVGRVGSWSIDYHTGKCVYSEELKRLLEVNEYTPDFSIHNHVHADDKAEFERIIAENKVQGTDYSFIMRFNTTTGQVKWMEFRGTAIKNIEDKVVGYYGTLTDVTDIYLARLKAEESDRLKTAFLANMSHEIRTPLNAIVGFSDILATEEVSPEDKKSFGNIIRSNNEQLLMLINDILDLSNLESGSVKFVKTSFDVEELMNEIYASYHPKFKELPIKLVYTPRGKQITMYQDRQRLTAVLTNFVNNAIKYTDEGTITIGYQEEAEGVKFTVTDTGTGIPNELLDKIFDRFEKLGSLVKGTGLGLSICKTLADCMHGKIGVESAPGKGSTFWFWLGLK</sequence>
<dbReference type="Pfam" id="PF02518">
    <property type="entry name" value="HATPase_c"/>
    <property type="match status" value="1"/>
</dbReference>
<keyword evidence="6" id="KW-0902">Two-component regulatory system</keyword>
<dbReference type="AlphaFoldDB" id="A0A2R3MRZ8"/>
<dbReference type="Gene3D" id="3.30.450.20">
    <property type="entry name" value="PAS domain"/>
    <property type="match status" value="2"/>
</dbReference>
<keyword evidence="3" id="KW-0597">Phosphoprotein</keyword>
<comment type="caution">
    <text evidence="10">The sequence shown here is derived from an EMBL/GenBank/DDBJ whole genome shotgun (WGS) entry which is preliminary data.</text>
</comment>
<dbReference type="InterPro" id="IPR050736">
    <property type="entry name" value="Sensor_HK_Regulatory"/>
</dbReference>
<dbReference type="KEGG" id="bhf:C3V43_07940"/>
<dbReference type="PROSITE" id="PS50109">
    <property type="entry name" value="HIS_KIN"/>
    <property type="match status" value="1"/>
</dbReference>
<evidence type="ECO:0000256" key="2">
    <source>
        <dbReference type="ARBA" id="ARBA00012438"/>
    </source>
</evidence>
<evidence type="ECO:0000256" key="4">
    <source>
        <dbReference type="ARBA" id="ARBA00022679"/>
    </source>
</evidence>
<dbReference type="InterPro" id="IPR004358">
    <property type="entry name" value="Sig_transdc_His_kin-like_C"/>
</dbReference>
<dbReference type="Gene3D" id="1.10.287.130">
    <property type="match status" value="1"/>
</dbReference>
<dbReference type="InterPro" id="IPR001610">
    <property type="entry name" value="PAC"/>
</dbReference>
<dbReference type="InterPro" id="IPR036097">
    <property type="entry name" value="HisK_dim/P_sf"/>
</dbReference>
<evidence type="ECO:0000256" key="3">
    <source>
        <dbReference type="ARBA" id="ARBA00022553"/>
    </source>
</evidence>
<dbReference type="SUPFAM" id="SSF55874">
    <property type="entry name" value="ATPase domain of HSP90 chaperone/DNA topoisomerase II/histidine kinase"/>
    <property type="match status" value="1"/>
</dbReference>
<gene>
    <name evidence="9" type="ORF">EII33_01350</name>
    <name evidence="10" type="ORF">EV202_11744</name>
</gene>